<dbReference type="PRINTS" id="PR01463">
    <property type="entry name" value="EAGCHANLFMLY"/>
</dbReference>
<dbReference type="Proteomes" id="UP001165082">
    <property type="component" value="Unassembled WGS sequence"/>
</dbReference>
<comment type="subcellular location">
    <subcellularLocation>
        <location evidence="1">Membrane</location>
        <topology evidence="1">Multi-pass membrane protein</topology>
    </subcellularLocation>
</comment>
<keyword evidence="6 10" id="KW-0472">Membrane</keyword>
<dbReference type="FunFam" id="1.10.287.70:FF:000123">
    <property type="entry name" value="Potassium channel KAT3"/>
    <property type="match status" value="2"/>
</dbReference>
<dbReference type="PROSITE" id="PS50042">
    <property type="entry name" value="CNMP_BINDING_3"/>
    <property type="match status" value="1"/>
</dbReference>
<dbReference type="Gene3D" id="1.10.287.70">
    <property type="match status" value="2"/>
</dbReference>
<feature type="compositionally biased region" description="Basic and acidic residues" evidence="9">
    <location>
        <begin position="1527"/>
        <end position="1551"/>
    </location>
</feature>
<dbReference type="GO" id="GO:0005249">
    <property type="term" value="F:voltage-gated potassium channel activity"/>
    <property type="evidence" value="ECO:0007669"/>
    <property type="project" value="InterPro"/>
</dbReference>
<dbReference type="PANTHER" id="PTHR47823">
    <property type="entry name" value="ION_TRANS DOMAIN-CONTAINING PROTEIN"/>
    <property type="match status" value="1"/>
</dbReference>
<keyword evidence="4 10" id="KW-1133">Transmembrane helix</keyword>
<protein>
    <recommendedName>
        <fullName evidence="11">Cyclic nucleotide-binding domain-containing protein</fullName>
    </recommendedName>
</protein>
<name>A0A9W6ZX35_9STRA</name>
<reference evidence="12" key="1">
    <citation type="submission" date="2022-07" db="EMBL/GenBank/DDBJ databases">
        <title>Genome analysis of Parmales, a sister group of diatoms, reveals the evolutionary specialization of diatoms from phago-mixotrophs to photoautotrophs.</title>
        <authorList>
            <person name="Ban H."/>
            <person name="Sato S."/>
            <person name="Yoshikawa S."/>
            <person name="Kazumasa Y."/>
            <person name="Nakamura Y."/>
            <person name="Ichinomiya M."/>
            <person name="Saitoh K."/>
            <person name="Sato N."/>
            <person name="Blanc-Mathieu R."/>
            <person name="Endo H."/>
            <person name="Kuwata A."/>
            <person name="Ogata H."/>
        </authorList>
    </citation>
    <scope>NUCLEOTIDE SEQUENCE</scope>
</reference>
<comment type="caution">
    <text evidence="12">The sequence shown here is derived from an EMBL/GenBank/DDBJ whole genome shotgun (WGS) entry which is preliminary data.</text>
</comment>
<dbReference type="InterPro" id="IPR003938">
    <property type="entry name" value="K_chnl_volt-dep_EAG/ELK/ERG"/>
</dbReference>
<dbReference type="InterPro" id="IPR017441">
    <property type="entry name" value="Protein_kinase_ATP_BS"/>
</dbReference>
<dbReference type="EMBL" id="BRXZ01003760">
    <property type="protein sequence ID" value="GMH61341.1"/>
    <property type="molecule type" value="Genomic_DNA"/>
</dbReference>
<keyword evidence="8" id="KW-0547">Nucleotide-binding</keyword>
<evidence type="ECO:0000256" key="10">
    <source>
        <dbReference type="SAM" id="Phobius"/>
    </source>
</evidence>
<feature type="transmembrane region" description="Helical" evidence="10">
    <location>
        <begin position="338"/>
        <end position="359"/>
    </location>
</feature>
<feature type="binding site" evidence="8">
    <location>
        <position position="463"/>
    </location>
    <ligand>
        <name>ATP</name>
        <dbReference type="ChEBI" id="CHEBI:30616"/>
    </ligand>
</feature>
<feature type="transmembrane region" description="Helical" evidence="10">
    <location>
        <begin position="428"/>
        <end position="446"/>
    </location>
</feature>
<feature type="transmembrane region" description="Helical" evidence="10">
    <location>
        <begin position="397"/>
        <end position="416"/>
    </location>
</feature>
<dbReference type="GO" id="GO:0005524">
    <property type="term" value="F:ATP binding"/>
    <property type="evidence" value="ECO:0007669"/>
    <property type="project" value="UniProtKB-UniRule"/>
</dbReference>
<evidence type="ECO:0000256" key="4">
    <source>
        <dbReference type="ARBA" id="ARBA00022989"/>
    </source>
</evidence>
<dbReference type="InterPro" id="IPR005821">
    <property type="entry name" value="Ion_trans_dom"/>
</dbReference>
<dbReference type="InterPro" id="IPR000595">
    <property type="entry name" value="cNMP-bd_dom"/>
</dbReference>
<feature type="domain" description="Cyclic nucleotide-binding" evidence="11">
    <location>
        <begin position="532"/>
        <end position="634"/>
    </location>
</feature>
<sequence length="1607" mass="179417">MAMQAGASKVRGDMQTHGRDAASLNKRGRFQSMAGGGGGGGSMALGISGDEGILMDAEGKRMRRATGGKYRPILRVSTLGEVLMEESDEESSGEGSGDAASDGKEAASPSGEVVNFKDEDKASLEKVFGLWGGDKEVIRQEKDKIREKAIEEGKSKDVDFISDALKNKAKKWENKAQRRVKERRYVIDPRAKWKLYWDVVCGVLILYSVIVIPFRLFFVRPEPQGFSFIFDWTIDTIFFIDMVFSFKTGYMSKHGHLVLNPRRIMHSYLRSWFIVDFFSTIPFDTIINVIFDLPKSQLRTIKLVRILRLFRLAKLAKLVSRGSLQQVIAMINPAVLRLVNLIVSILFVAHFLACFWAAVNECDYEEGQTFYEMEGPVAPGSLISKCGNSNGVSAIWFSQYLAAFYWVIATMMAVGYGDIYGSNKRERMYAIFVQIVGAGCFGFIISTTTQIVETMSPETRIRKSELELILEYSKYRNFPKTLHRRLMKHFEYMYTQKSVFDELAVLRQLPVHMRVDLTMSVHEVKVEKLHNLFDGLDRHFVAELLLVLRPFFLGVGETIRVDNVVPDQVIVVNMGHLQVLRPLDGHWVISGLMKDGGVLGMTNAMKNEPMDFMLCAPIATDLWFIETHELKMILDYYAEDTAHLIRTNNVLHDVEEECWSSETKKIGGVMVKSKLFINGAVEDADTVDVALLAGASELANDKTSKSKKKALVKTLKLDPEDPTKEIELLELAADIMARRIVDPGTKRKTIWDVAVGALIVFSVAVVPLRLGFDIPATKPWLVIDWITDAVFTVDIIVTFRTAYLDDNNVLVTIPKMIRTRYLKFWFIIDFGSTLPIDKIVESLASGGDGLRSLKLIRIVRLVRLFKLAKLLKIDTSAVEEVIEVDETVKKTVKLFAILFGLAHFFGCFWNMSTNADFDDLGYANISEFGKAGKDEVFDLSDSYIEALYWAFTTMTTVGYGDVLPEEDNGRLYATVMMILGATMFSYIVGSASSIITNEKNGDKQVKEKLLGLYNYCADRGVSKPLEKRLKRNLDYCLNQKSPFEEQYILDCLPSHLRSEVVLSSKKDALEKICIFGKGRNMSFVSCVMQYFQPCQFVNMDVLYHPMVGSRGLYFILKGRIGKVRYQNEGFGASDTSTYVVGLPYEEGEFIGFDAVAVHEDEDRFGAICLESCQCYYLSNEALTLILMRHPAVADTLVQSIKEEGLEMHERRKAKAKKMTKGEMAVMKMENNDNGRVLEALEKEGLAWMSKDAFGKFVAHHSRANPKLHEEVKAANLAADDVVKPFFQSEDGAVHDELKKAGKIKKLVKQTTMKEMESMHDVVKSGSKRDLHKAIKRKSINVSISTNIIDMALKHEHVPGAEGGDFSGRSRMLSGGFVVHPDAHDDDDHDSHAIVQMAITKAARRVTSADPLMGTHSPGSHGLGRSNPFAMKHSTVMRPSGRPEKHGLVNMSKKRTETFLGGIEDKSDKSKRHTVAHSGNSGGSGGGEGGWMIPEKSSMEESGLSAMSSSSWSKDVAPVTEAGDGGDEGGRRSRENSLSRKESFTRRTDSRSRRMSRMNSGLILEGLNLKDIEKEIEQYKPSSPKGEFGGGLVGQQQSPTRGGGSDSV</sequence>
<dbReference type="Gene3D" id="1.10.287.630">
    <property type="entry name" value="Helix hairpin bin"/>
    <property type="match status" value="2"/>
</dbReference>
<feature type="compositionally biased region" description="Low complexity" evidence="9">
    <location>
        <begin position="1499"/>
        <end position="1512"/>
    </location>
</feature>
<evidence type="ECO:0000256" key="6">
    <source>
        <dbReference type="ARBA" id="ARBA00023136"/>
    </source>
</evidence>
<feature type="region of interest" description="Disordered" evidence="9">
    <location>
        <begin position="1"/>
        <end position="38"/>
    </location>
</feature>
<feature type="transmembrane region" description="Helical" evidence="10">
    <location>
        <begin position="195"/>
        <end position="218"/>
    </location>
</feature>
<accession>A0A9W6ZX35</accession>
<evidence type="ECO:0000313" key="13">
    <source>
        <dbReference type="Proteomes" id="UP001165082"/>
    </source>
</evidence>
<evidence type="ECO:0000256" key="2">
    <source>
        <dbReference type="ARBA" id="ARBA00022448"/>
    </source>
</evidence>
<evidence type="ECO:0000256" key="3">
    <source>
        <dbReference type="ARBA" id="ARBA00022692"/>
    </source>
</evidence>
<dbReference type="SUPFAM" id="SSF51206">
    <property type="entry name" value="cAMP-binding domain-like"/>
    <property type="match status" value="2"/>
</dbReference>
<evidence type="ECO:0000256" key="9">
    <source>
        <dbReference type="SAM" id="MobiDB-lite"/>
    </source>
</evidence>
<evidence type="ECO:0000313" key="12">
    <source>
        <dbReference type="EMBL" id="GMH61341.1"/>
    </source>
</evidence>
<dbReference type="OrthoDB" id="444079at2759"/>
<evidence type="ECO:0000259" key="11">
    <source>
        <dbReference type="PROSITE" id="PS50042"/>
    </source>
</evidence>
<keyword evidence="8" id="KW-0067">ATP-binding</keyword>
<feature type="compositionally biased region" description="Basic and acidic residues" evidence="9">
    <location>
        <begin position="10"/>
        <end position="20"/>
    </location>
</feature>
<dbReference type="Pfam" id="PF00520">
    <property type="entry name" value="Ion_trans"/>
    <property type="match status" value="2"/>
</dbReference>
<keyword evidence="13" id="KW-1185">Reference proteome</keyword>
<dbReference type="Gene3D" id="2.60.120.10">
    <property type="entry name" value="Jelly Rolls"/>
    <property type="match status" value="2"/>
</dbReference>
<dbReference type="PROSITE" id="PS00107">
    <property type="entry name" value="PROTEIN_KINASE_ATP"/>
    <property type="match status" value="1"/>
</dbReference>
<evidence type="ECO:0000256" key="1">
    <source>
        <dbReference type="ARBA" id="ARBA00004141"/>
    </source>
</evidence>
<feature type="transmembrane region" description="Helical" evidence="10">
    <location>
        <begin position="224"/>
        <end position="244"/>
    </location>
</feature>
<keyword evidence="5" id="KW-0406">Ion transport</keyword>
<keyword evidence="3 10" id="KW-0812">Transmembrane</keyword>
<dbReference type="SUPFAM" id="SSF81324">
    <property type="entry name" value="Voltage-gated potassium channels"/>
    <property type="match status" value="2"/>
</dbReference>
<feature type="region of interest" description="Disordered" evidence="9">
    <location>
        <begin position="84"/>
        <end position="115"/>
    </location>
</feature>
<dbReference type="InterPro" id="IPR018490">
    <property type="entry name" value="cNMP-bd_dom_sf"/>
</dbReference>
<dbReference type="CDD" id="cd00038">
    <property type="entry name" value="CAP_ED"/>
    <property type="match status" value="1"/>
</dbReference>
<dbReference type="InterPro" id="IPR014710">
    <property type="entry name" value="RmlC-like_jellyroll"/>
</dbReference>
<feature type="compositionally biased region" description="Gly residues" evidence="9">
    <location>
        <begin position="1479"/>
        <end position="1489"/>
    </location>
</feature>
<keyword evidence="7" id="KW-0407">Ion channel</keyword>
<proteinExistence type="predicted"/>
<dbReference type="GO" id="GO:0016020">
    <property type="term" value="C:membrane"/>
    <property type="evidence" value="ECO:0007669"/>
    <property type="project" value="UniProtKB-SubCell"/>
</dbReference>
<gene>
    <name evidence="12" type="ORF">TrRE_jg13528</name>
</gene>
<evidence type="ECO:0000256" key="5">
    <source>
        <dbReference type="ARBA" id="ARBA00023065"/>
    </source>
</evidence>
<keyword evidence="2" id="KW-0813">Transport</keyword>
<organism evidence="12 13">
    <name type="scientific">Triparma retinervis</name>
    <dbReference type="NCBI Taxonomy" id="2557542"/>
    <lineage>
        <taxon>Eukaryota</taxon>
        <taxon>Sar</taxon>
        <taxon>Stramenopiles</taxon>
        <taxon>Ochrophyta</taxon>
        <taxon>Bolidophyceae</taxon>
        <taxon>Parmales</taxon>
        <taxon>Triparmaceae</taxon>
        <taxon>Triparma</taxon>
    </lineage>
</organism>
<evidence type="ECO:0000256" key="7">
    <source>
        <dbReference type="ARBA" id="ARBA00023303"/>
    </source>
</evidence>
<evidence type="ECO:0000256" key="8">
    <source>
        <dbReference type="PROSITE-ProRule" id="PRU10141"/>
    </source>
</evidence>
<dbReference type="PANTHER" id="PTHR47823:SF9">
    <property type="entry name" value="CHROMOSOME UNDETERMINED SCAFFOLD_10, WHOLE GENOME SHOTGUN SEQUENCE"/>
    <property type="match status" value="1"/>
</dbReference>
<feature type="region of interest" description="Disordered" evidence="9">
    <location>
        <begin position="1575"/>
        <end position="1607"/>
    </location>
</feature>
<feature type="region of interest" description="Disordered" evidence="9">
    <location>
        <begin position="1460"/>
        <end position="1560"/>
    </location>
</feature>